<dbReference type="EMBL" id="BTRK01000004">
    <property type="protein sequence ID" value="GMR46685.1"/>
    <property type="molecule type" value="Genomic_DNA"/>
</dbReference>
<comment type="caution">
    <text evidence="1">The sequence shown here is derived from an EMBL/GenBank/DDBJ whole genome shotgun (WGS) entry which is preliminary data.</text>
</comment>
<evidence type="ECO:0000313" key="1">
    <source>
        <dbReference type="EMBL" id="GMR46685.1"/>
    </source>
</evidence>
<accession>A0AAN5CLK3</accession>
<protein>
    <submittedName>
        <fullName evidence="1">Uncharacterized protein</fullName>
    </submittedName>
</protein>
<keyword evidence="2" id="KW-1185">Reference proteome</keyword>
<name>A0AAN5CLK3_9BILA</name>
<dbReference type="Gene3D" id="1.10.1470.20">
    <property type="entry name" value="Fatty acid synthase, domain 2"/>
    <property type="match status" value="1"/>
</dbReference>
<gene>
    <name evidence="1" type="ORF">PMAYCL1PPCAC_16880</name>
</gene>
<organism evidence="1 2">
    <name type="scientific">Pristionchus mayeri</name>
    <dbReference type="NCBI Taxonomy" id="1317129"/>
    <lineage>
        <taxon>Eukaryota</taxon>
        <taxon>Metazoa</taxon>
        <taxon>Ecdysozoa</taxon>
        <taxon>Nematoda</taxon>
        <taxon>Chromadorea</taxon>
        <taxon>Rhabditida</taxon>
        <taxon>Rhabditina</taxon>
        <taxon>Diplogasteromorpha</taxon>
        <taxon>Diplogasteroidea</taxon>
        <taxon>Neodiplogasteridae</taxon>
        <taxon>Pristionchus</taxon>
    </lineage>
</organism>
<dbReference type="SUPFAM" id="SSF53474">
    <property type="entry name" value="alpha/beta-Hydrolases"/>
    <property type="match status" value="1"/>
</dbReference>
<dbReference type="AlphaFoldDB" id="A0AAN5CLK3"/>
<dbReference type="InterPro" id="IPR029058">
    <property type="entry name" value="AB_hydrolase_fold"/>
</dbReference>
<proteinExistence type="predicted"/>
<dbReference type="Proteomes" id="UP001328107">
    <property type="component" value="Unassembled WGS sequence"/>
</dbReference>
<sequence length="137" mass="15206">MMTIRFANVDYKKLREELIQLPGLKERVQKVVDVVMPSGLFKSPDTVAFAVETMLAKFLMADKYEPDHKFAGKITLVRAQQGSGREEELGNDYGVAAVSDEHQIFVVGGDHDSFVQGESSSKTVEIINQAITETNNN</sequence>
<reference evidence="2" key="1">
    <citation type="submission" date="2022-10" db="EMBL/GenBank/DDBJ databases">
        <title>Genome assembly of Pristionchus species.</title>
        <authorList>
            <person name="Yoshida K."/>
            <person name="Sommer R.J."/>
        </authorList>
    </citation>
    <scope>NUCLEOTIDE SEQUENCE [LARGE SCALE GENOMIC DNA]</scope>
    <source>
        <strain evidence="2">RS5460</strain>
    </source>
</reference>
<evidence type="ECO:0000313" key="2">
    <source>
        <dbReference type="Proteomes" id="UP001328107"/>
    </source>
</evidence>